<dbReference type="SUPFAM" id="SSF53335">
    <property type="entry name" value="S-adenosyl-L-methionine-dependent methyltransferases"/>
    <property type="match status" value="1"/>
</dbReference>
<keyword evidence="2" id="KW-0808">Transferase</keyword>
<name>A0A538U850_UNCEI</name>
<accession>A0A538U850</accession>
<feature type="domain" description="Methyltransferase" evidence="1">
    <location>
        <begin position="39"/>
        <end position="150"/>
    </location>
</feature>
<dbReference type="EMBL" id="VBPA01000081">
    <property type="protein sequence ID" value="TMQ72047.1"/>
    <property type="molecule type" value="Genomic_DNA"/>
</dbReference>
<evidence type="ECO:0000313" key="3">
    <source>
        <dbReference type="Proteomes" id="UP000319836"/>
    </source>
</evidence>
<keyword evidence="2" id="KW-0489">Methyltransferase</keyword>
<dbReference type="Proteomes" id="UP000319836">
    <property type="component" value="Unassembled WGS sequence"/>
</dbReference>
<comment type="caution">
    <text evidence="2">The sequence shown here is derived from an EMBL/GenBank/DDBJ whole genome shotgun (WGS) entry which is preliminary data.</text>
</comment>
<dbReference type="CDD" id="cd02440">
    <property type="entry name" value="AdoMet_MTases"/>
    <property type="match status" value="1"/>
</dbReference>
<dbReference type="InterPro" id="IPR029063">
    <property type="entry name" value="SAM-dependent_MTases_sf"/>
</dbReference>
<dbReference type="InterPro" id="IPR025714">
    <property type="entry name" value="Methyltranfer_dom"/>
</dbReference>
<evidence type="ECO:0000313" key="2">
    <source>
        <dbReference type="EMBL" id="TMQ72047.1"/>
    </source>
</evidence>
<dbReference type="GO" id="GO:0032259">
    <property type="term" value="P:methylation"/>
    <property type="evidence" value="ECO:0007669"/>
    <property type="project" value="UniProtKB-KW"/>
</dbReference>
<dbReference type="Pfam" id="PF13847">
    <property type="entry name" value="Methyltransf_31"/>
    <property type="match status" value="1"/>
</dbReference>
<evidence type="ECO:0000259" key="1">
    <source>
        <dbReference type="Pfam" id="PF13847"/>
    </source>
</evidence>
<protein>
    <submittedName>
        <fullName evidence="2">Methyltransferase domain-containing protein</fullName>
    </submittedName>
</protein>
<reference evidence="2 3" key="1">
    <citation type="journal article" date="2019" name="Nat. Microbiol.">
        <title>Mediterranean grassland soil C-N compound turnover is dependent on rainfall and depth, and is mediated by genomically divergent microorganisms.</title>
        <authorList>
            <person name="Diamond S."/>
            <person name="Andeer P.F."/>
            <person name="Li Z."/>
            <person name="Crits-Christoph A."/>
            <person name="Burstein D."/>
            <person name="Anantharaman K."/>
            <person name="Lane K.R."/>
            <person name="Thomas B.C."/>
            <person name="Pan C."/>
            <person name="Northen T.R."/>
            <person name="Banfield J.F."/>
        </authorList>
    </citation>
    <scope>NUCLEOTIDE SEQUENCE [LARGE SCALE GENOMIC DNA]</scope>
    <source>
        <strain evidence="2">WS_10</strain>
    </source>
</reference>
<gene>
    <name evidence="2" type="ORF">E6K80_03870</name>
</gene>
<sequence length="275" mass="29984">MSTTPSYYVHGTNPEEQRRLSLLYDMLNQRSLRELALRGGERVLDLGCGLGQLTRGMAKAAGASGHVVGIDRSNEQLHQARALPRDASEAAIDFRAGDVLALELPAMEWGSFDVAHTRFVLEHVPRPLDVVRAMVKAVKPGGRVVLEDEDHDVLRFWPEPPGIERVWRAYIESYVRRGNDPYVGRKLNALLVAAGATPVRCAPVWFGTSAGEPTFAAWVANFLGVMNGAREDILAIGSIDAGAFDAALAALREWGARSDSAAWFFMAYAEGVKPA</sequence>
<organism evidence="2 3">
    <name type="scientific">Eiseniibacteriota bacterium</name>
    <dbReference type="NCBI Taxonomy" id="2212470"/>
    <lineage>
        <taxon>Bacteria</taxon>
        <taxon>Candidatus Eiseniibacteriota</taxon>
    </lineage>
</organism>
<dbReference type="GO" id="GO:0008168">
    <property type="term" value="F:methyltransferase activity"/>
    <property type="evidence" value="ECO:0007669"/>
    <property type="project" value="UniProtKB-KW"/>
</dbReference>
<dbReference type="AlphaFoldDB" id="A0A538U850"/>
<dbReference type="Gene3D" id="3.40.50.150">
    <property type="entry name" value="Vaccinia Virus protein VP39"/>
    <property type="match status" value="1"/>
</dbReference>
<proteinExistence type="predicted"/>
<dbReference type="PANTHER" id="PTHR43861">
    <property type="entry name" value="TRANS-ACONITATE 2-METHYLTRANSFERASE-RELATED"/>
    <property type="match status" value="1"/>
</dbReference>